<dbReference type="GO" id="GO:0005886">
    <property type="term" value="C:plasma membrane"/>
    <property type="evidence" value="ECO:0007669"/>
    <property type="project" value="UniProtKB-SubCell"/>
</dbReference>
<evidence type="ECO:0000256" key="3">
    <source>
        <dbReference type="ARBA" id="ARBA00012438"/>
    </source>
</evidence>
<dbReference type="CDD" id="cd00082">
    <property type="entry name" value="HisKA"/>
    <property type="match status" value="1"/>
</dbReference>
<dbReference type="SUPFAM" id="SSF47384">
    <property type="entry name" value="Homodimeric domain of signal transducing histidine kinase"/>
    <property type="match status" value="1"/>
</dbReference>
<gene>
    <name evidence="17" type="ORF">FYJ45_24700</name>
</gene>
<evidence type="ECO:0000256" key="2">
    <source>
        <dbReference type="ARBA" id="ARBA00004651"/>
    </source>
</evidence>
<evidence type="ECO:0000256" key="12">
    <source>
        <dbReference type="ARBA" id="ARBA00023012"/>
    </source>
</evidence>
<dbReference type="GO" id="GO:0005524">
    <property type="term" value="F:ATP binding"/>
    <property type="evidence" value="ECO:0007669"/>
    <property type="project" value="UniProtKB-KW"/>
</dbReference>
<accession>A0A6N7WLE2</accession>
<protein>
    <recommendedName>
        <fullName evidence="3">histidine kinase</fullName>
        <ecNumber evidence="3">2.7.13.3</ecNumber>
    </recommendedName>
</protein>
<evidence type="ECO:0000256" key="6">
    <source>
        <dbReference type="ARBA" id="ARBA00022679"/>
    </source>
</evidence>
<organism evidence="17 18">
    <name type="scientific">Eisenbergiella porci</name>
    <dbReference type="NCBI Taxonomy" id="2652274"/>
    <lineage>
        <taxon>Bacteria</taxon>
        <taxon>Bacillati</taxon>
        <taxon>Bacillota</taxon>
        <taxon>Clostridia</taxon>
        <taxon>Lachnospirales</taxon>
        <taxon>Lachnospiraceae</taxon>
        <taxon>Eisenbergiella</taxon>
    </lineage>
</organism>
<dbReference type="SMART" id="SM00388">
    <property type="entry name" value="HisKA"/>
    <property type="match status" value="1"/>
</dbReference>
<dbReference type="PRINTS" id="PR00344">
    <property type="entry name" value="BCTRLSENSOR"/>
</dbReference>
<dbReference type="CDD" id="cd00075">
    <property type="entry name" value="HATPase"/>
    <property type="match status" value="1"/>
</dbReference>
<dbReference type="EC" id="2.7.13.3" evidence="3"/>
<keyword evidence="10" id="KW-0067">ATP-binding</keyword>
<dbReference type="Gene3D" id="1.10.287.130">
    <property type="match status" value="1"/>
</dbReference>
<dbReference type="SMART" id="SM00387">
    <property type="entry name" value="HATPase_c"/>
    <property type="match status" value="1"/>
</dbReference>
<evidence type="ECO:0000256" key="4">
    <source>
        <dbReference type="ARBA" id="ARBA00022475"/>
    </source>
</evidence>
<keyword evidence="4" id="KW-1003">Cell membrane</keyword>
<dbReference type="Pfam" id="PF00512">
    <property type="entry name" value="HisKA"/>
    <property type="match status" value="1"/>
</dbReference>
<name>A0A6N7WLE2_9FIRM</name>
<dbReference type="Gene3D" id="3.30.565.10">
    <property type="entry name" value="Histidine kinase-like ATPase, C-terminal domain"/>
    <property type="match status" value="1"/>
</dbReference>
<evidence type="ECO:0000256" key="13">
    <source>
        <dbReference type="ARBA" id="ARBA00023136"/>
    </source>
</evidence>
<evidence type="ECO:0000256" key="1">
    <source>
        <dbReference type="ARBA" id="ARBA00000085"/>
    </source>
</evidence>
<evidence type="ECO:0000256" key="10">
    <source>
        <dbReference type="ARBA" id="ARBA00022840"/>
    </source>
</evidence>
<comment type="subcellular location">
    <subcellularLocation>
        <location evidence="2">Cell membrane</location>
        <topology evidence="2">Multi-pass membrane protein</topology>
    </subcellularLocation>
</comment>
<evidence type="ECO:0000256" key="14">
    <source>
        <dbReference type="SAM" id="Phobius"/>
    </source>
</evidence>
<dbReference type="InterPro" id="IPR004358">
    <property type="entry name" value="Sig_transdc_His_kin-like_C"/>
</dbReference>
<keyword evidence="7 14" id="KW-0812">Transmembrane</keyword>
<evidence type="ECO:0000313" key="17">
    <source>
        <dbReference type="EMBL" id="MSS91317.1"/>
    </source>
</evidence>
<keyword evidence="5" id="KW-0597">Phosphoprotein</keyword>
<dbReference type="PANTHER" id="PTHR45528">
    <property type="entry name" value="SENSOR HISTIDINE KINASE CPXA"/>
    <property type="match status" value="1"/>
</dbReference>
<keyword evidence="11 14" id="KW-1133">Transmembrane helix</keyword>
<keyword evidence="12" id="KW-0902">Two-component regulatory system</keyword>
<dbReference type="SUPFAM" id="SSF55874">
    <property type="entry name" value="ATPase domain of HSP90 chaperone/DNA topoisomerase II/histidine kinase"/>
    <property type="match status" value="1"/>
</dbReference>
<dbReference type="InterPro" id="IPR036890">
    <property type="entry name" value="HATPase_C_sf"/>
</dbReference>
<dbReference type="InterPro" id="IPR036097">
    <property type="entry name" value="HisK_dim/P_sf"/>
</dbReference>
<comment type="caution">
    <text evidence="17">The sequence shown here is derived from an EMBL/GenBank/DDBJ whole genome shotgun (WGS) entry which is preliminary data.</text>
</comment>
<keyword evidence="18" id="KW-1185">Reference proteome</keyword>
<dbReference type="GO" id="GO:0000155">
    <property type="term" value="F:phosphorelay sensor kinase activity"/>
    <property type="evidence" value="ECO:0007669"/>
    <property type="project" value="InterPro"/>
</dbReference>
<dbReference type="Gene3D" id="6.10.340.10">
    <property type="match status" value="1"/>
</dbReference>
<evidence type="ECO:0000259" key="15">
    <source>
        <dbReference type="PROSITE" id="PS50109"/>
    </source>
</evidence>
<dbReference type="CDD" id="cd06225">
    <property type="entry name" value="HAMP"/>
    <property type="match status" value="1"/>
</dbReference>
<evidence type="ECO:0000256" key="5">
    <source>
        <dbReference type="ARBA" id="ARBA00022553"/>
    </source>
</evidence>
<feature type="transmembrane region" description="Helical" evidence="14">
    <location>
        <begin position="6"/>
        <end position="27"/>
    </location>
</feature>
<evidence type="ECO:0000313" key="18">
    <source>
        <dbReference type="Proteomes" id="UP000436047"/>
    </source>
</evidence>
<dbReference type="InterPro" id="IPR005467">
    <property type="entry name" value="His_kinase_dom"/>
</dbReference>
<evidence type="ECO:0000259" key="16">
    <source>
        <dbReference type="PROSITE" id="PS50885"/>
    </source>
</evidence>
<dbReference type="PANTHER" id="PTHR45528:SF1">
    <property type="entry name" value="SENSOR HISTIDINE KINASE CPXA"/>
    <property type="match status" value="1"/>
</dbReference>
<comment type="catalytic activity">
    <reaction evidence="1">
        <text>ATP + protein L-histidine = ADP + protein N-phospho-L-histidine.</text>
        <dbReference type="EC" id="2.7.13.3"/>
    </reaction>
</comment>
<dbReference type="PROSITE" id="PS50109">
    <property type="entry name" value="HIS_KIN"/>
    <property type="match status" value="1"/>
</dbReference>
<dbReference type="InterPro" id="IPR003660">
    <property type="entry name" value="HAMP_dom"/>
</dbReference>
<dbReference type="InterPro" id="IPR003594">
    <property type="entry name" value="HATPase_dom"/>
</dbReference>
<dbReference type="AlphaFoldDB" id="A0A6N7WLE2"/>
<dbReference type="Proteomes" id="UP000436047">
    <property type="component" value="Unassembled WGS sequence"/>
</dbReference>
<reference evidence="17 18" key="1">
    <citation type="submission" date="2019-08" db="EMBL/GenBank/DDBJ databases">
        <title>In-depth cultivation of the pig gut microbiome towards novel bacterial diversity and tailored functional studies.</title>
        <authorList>
            <person name="Wylensek D."/>
            <person name="Hitch T.C.A."/>
            <person name="Clavel T."/>
        </authorList>
    </citation>
    <scope>NUCLEOTIDE SEQUENCE [LARGE SCALE GENOMIC DNA]</scope>
    <source>
        <strain evidence="17 18">WCA-389-WT-23B</strain>
    </source>
</reference>
<feature type="domain" description="Histidine kinase" evidence="15">
    <location>
        <begin position="248"/>
        <end position="459"/>
    </location>
</feature>
<keyword evidence="6" id="KW-0808">Transferase</keyword>
<keyword evidence="8" id="KW-0547">Nucleotide-binding</keyword>
<dbReference type="PROSITE" id="PS50885">
    <property type="entry name" value="HAMP"/>
    <property type="match status" value="1"/>
</dbReference>
<dbReference type="SUPFAM" id="SSF158472">
    <property type="entry name" value="HAMP domain-like"/>
    <property type="match status" value="1"/>
</dbReference>
<feature type="transmembrane region" description="Helical" evidence="14">
    <location>
        <begin position="164"/>
        <end position="183"/>
    </location>
</feature>
<dbReference type="GeneID" id="86056208"/>
<dbReference type="SMART" id="SM00304">
    <property type="entry name" value="HAMP"/>
    <property type="match status" value="1"/>
</dbReference>
<sequence>MKLFHKIFLCFVVIFSITFQIVGYLLINYAYGNAIEQEKELAFQEFQYNKYILQSILYAEPDFFSEREAERAAIAKNFTVPIAVYGIDGEYFFSNMALLPEGIALDEREDDRISFQIYEKEGEGYIFVCDYISQGGNEMYLITQTDISSVIKNQKDMITYFQKIYLSFLCISFPVIILLTKAITASIKEVGTAARRIAGGKYSERIPVKGKDEVSELAADFNQMAEQVEETIVKLSDVARQKENFAANFAHELKTPLTSVIGYADMLYQKDMPRDQVKSAAEYILNEGMRLESLSLKLMDLFVMDKQDFSLEEMSVKEIFASLKQGIEPVCQKREVRFHMEMADGRIKVDYDLFKTMILNLVDNSIKADCKDIWVTGKANGSIYQICLEDNGKGIPPEELGRITEAFYLVDKSRARKQHGAGLGMALVSKVVDIHGARMKIDSDGKNGTRIYLSFMQKGEDE</sequence>
<feature type="domain" description="HAMP" evidence="16">
    <location>
        <begin position="181"/>
        <end position="233"/>
    </location>
</feature>
<evidence type="ECO:0000256" key="9">
    <source>
        <dbReference type="ARBA" id="ARBA00022777"/>
    </source>
</evidence>
<evidence type="ECO:0000256" key="11">
    <source>
        <dbReference type="ARBA" id="ARBA00022989"/>
    </source>
</evidence>
<proteinExistence type="predicted"/>
<keyword evidence="13 14" id="KW-0472">Membrane</keyword>
<dbReference type="InterPro" id="IPR003661">
    <property type="entry name" value="HisK_dim/P_dom"/>
</dbReference>
<evidence type="ECO:0000256" key="7">
    <source>
        <dbReference type="ARBA" id="ARBA00022692"/>
    </source>
</evidence>
<dbReference type="EMBL" id="VUMI01000062">
    <property type="protein sequence ID" value="MSS91317.1"/>
    <property type="molecule type" value="Genomic_DNA"/>
</dbReference>
<evidence type="ECO:0000256" key="8">
    <source>
        <dbReference type="ARBA" id="ARBA00022741"/>
    </source>
</evidence>
<dbReference type="RefSeq" id="WP_154467675.1">
    <property type="nucleotide sequence ID" value="NZ_VUMI01000062.1"/>
</dbReference>
<dbReference type="Pfam" id="PF02518">
    <property type="entry name" value="HATPase_c"/>
    <property type="match status" value="1"/>
</dbReference>
<dbReference type="Pfam" id="PF00672">
    <property type="entry name" value="HAMP"/>
    <property type="match status" value="1"/>
</dbReference>
<dbReference type="InterPro" id="IPR050398">
    <property type="entry name" value="HssS/ArlS-like"/>
</dbReference>
<keyword evidence="9 17" id="KW-0418">Kinase</keyword>